<dbReference type="SMART" id="SM00382">
    <property type="entry name" value="AAA"/>
    <property type="match status" value="1"/>
</dbReference>
<dbReference type="AlphaFoldDB" id="A0A1N7N9R9"/>
<dbReference type="PROSITE" id="PS00211">
    <property type="entry name" value="ABC_TRANSPORTER_1"/>
    <property type="match status" value="1"/>
</dbReference>
<keyword evidence="3" id="KW-0813">Transport</keyword>
<comment type="similarity">
    <text evidence="2">Belongs to the ABC transporter superfamily.</text>
</comment>
<dbReference type="OrthoDB" id="9802264at2"/>
<evidence type="ECO:0000313" key="9">
    <source>
        <dbReference type="Proteomes" id="UP000186221"/>
    </source>
</evidence>
<evidence type="ECO:0000256" key="3">
    <source>
        <dbReference type="ARBA" id="ARBA00022448"/>
    </source>
</evidence>
<evidence type="ECO:0000313" key="8">
    <source>
        <dbReference type="EMBL" id="SIS94949.1"/>
    </source>
</evidence>
<comment type="subcellular location">
    <subcellularLocation>
        <location evidence="1">Cell inner membrane</location>
        <topology evidence="1">Peripheral membrane protein</topology>
    </subcellularLocation>
</comment>
<dbReference type="PROSITE" id="PS50893">
    <property type="entry name" value="ABC_TRANSPORTER_2"/>
    <property type="match status" value="1"/>
</dbReference>
<dbReference type="CDD" id="cd03257">
    <property type="entry name" value="ABC_NikE_OppD_transporters"/>
    <property type="match status" value="1"/>
</dbReference>
<dbReference type="InterPro" id="IPR013563">
    <property type="entry name" value="Oligopep_ABC_C"/>
</dbReference>
<evidence type="ECO:0000256" key="5">
    <source>
        <dbReference type="ARBA" id="ARBA00022840"/>
    </source>
</evidence>
<dbReference type="PANTHER" id="PTHR43776">
    <property type="entry name" value="TRANSPORT ATP-BINDING PROTEIN"/>
    <property type="match status" value="1"/>
</dbReference>
<gene>
    <name evidence="8" type="ORF">SAMN05421580_107111</name>
</gene>
<sequence>MADGTQTRLPLLEVEGLKMYFPITAGLFRKKVGDVKAVDDISFTIFEGETLGLVGESGCGKSTCGRAILRLYEPTEGRVVLGGEDVLAAPPGELRAMRPRMQMVFQDPQASLNPRMTVAGIIGEPLDEHTTLNRAQKLARIYELMDKVGLNRDFANRYPHEFSGGQRQRIGIARALALNPKFIVCDEPIAALDVSIQAQVVNLLEELQDSLGLTYLFISHDLSMVRHIADRVAVMYLGRIVELASRDDLYDAPMHPYTQALLSAVPEPDPNAETSRNRIILKGDVPSPANPPKGCNFCTRCPKVMDICREVEPTFGEVTPGHFLACHLYQEAAVGAANSGANPEQSASLQDPNFQQGEA</sequence>
<dbReference type="GO" id="GO:0055085">
    <property type="term" value="P:transmembrane transport"/>
    <property type="evidence" value="ECO:0007669"/>
    <property type="project" value="UniProtKB-ARBA"/>
</dbReference>
<dbReference type="RefSeq" id="WP_076485154.1">
    <property type="nucleotide sequence ID" value="NZ_FTOG01000007.1"/>
</dbReference>
<keyword evidence="4" id="KW-0547">Nucleotide-binding</keyword>
<dbReference type="Gene3D" id="3.40.50.300">
    <property type="entry name" value="P-loop containing nucleotide triphosphate hydrolases"/>
    <property type="match status" value="1"/>
</dbReference>
<dbReference type="NCBIfam" id="NF008453">
    <property type="entry name" value="PRK11308.1"/>
    <property type="match status" value="1"/>
</dbReference>
<accession>A0A1N7N9R9</accession>
<dbReference type="InterPro" id="IPR003439">
    <property type="entry name" value="ABC_transporter-like_ATP-bd"/>
</dbReference>
<dbReference type="InterPro" id="IPR017871">
    <property type="entry name" value="ABC_transporter-like_CS"/>
</dbReference>
<dbReference type="InterPro" id="IPR027417">
    <property type="entry name" value="P-loop_NTPase"/>
</dbReference>
<evidence type="ECO:0000256" key="6">
    <source>
        <dbReference type="SAM" id="MobiDB-lite"/>
    </source>
</evidence>
<dbReference type="Pfam" id="PF08352">
    <property type="entry name" value="oligo_HPY"/>
    <property type="match status" value="1"/>
</dbReference>
<dbReference type="InterPro" id="IPR003593">
    <property type="entry name" value="AAA+_ATPase"/>
</dbReference>
<name>A0A1N7N9R9_9RHOB</name>
<dbReference type="SUPFAM" id="SSF52540">
    <property type="entry name" value="P-loop containing nucleoside triphosphate hydrolases"/>
    <property type="match status" value="1"/>
</dbReference>
<dbReference type="GO" id="GO:0005886">
    <property type="term" value="C:plasma membrane"/>
    <property type="evidence" value="ECO:0007669"/>
    <property type="project" value="UniProtKB-SubCell"/>
</dbReference>
<dbReference type="PANTHER" id="PTHR43776:SF7">
    <property type="entry name" value="D,D-DIPEPTIDE TRANSPORT ATP-BINDING PROTEIN DDPF-RELATED"/>
    <property type="match status" value="1"/>
</dbReference>
<protein>
    <submittedName>
        <fullName evidence="8">Oligopeptide transport system ATP-binding protein</fullName>
    </submittedName>
</protein>
<keyword evidence="9" id="KW-1185">Reference proteome</keyword>
<feature type="region of interest" description="Disordered" evidence="6">
    <location>
        <begin position="337"/>
        <end position="359"/>
    </location>
</feature>
<dbReference type="FunFam" id="3.40.50.300:FF:000016">
    <property type="entry name" value="Oligopeptide ABC transporter ATP-binding component"/>
    <property type="match status" value="1"/>
</dbReference>
<organism evidence="8 9">
    <name type="scientific">Rhodobacter aestuarii</name>
    <dbReference type="NCBI Taxonomy" id="453582"/>
    <lineage>
        <taxon>Bacteria</taxon>
        <taxon>Pseudomonadati</taxon>
        <taxon>Pseudomonadota</taxon>
        <taxon>Alphaproteobacteria</taxon>
        <taxon>Rhodobacterales</taxon>
        <taxon>Rhodobacter group</taxon>
        <taxon>Rhodobacter</taxon>
    </lineage>
</organism>
<evidence type="ECO:0000256" key="2">
    <source>
        <dbReference type="ARBA" id="ARBA00005417"/>
    </source>
</evidence>
<reference evidence="9" key="1">
    <citation type="submission" date="2017-01" db="EMBL/GenBank/DDBJ databases">
        <authorList>
            <person name="Varghese N."/>
            <person name="Submissions S."/>
        </authorList>
    </citation>
    <scope>NUCLEOTIDE SEQUENCE [LARGE SCALE GENOMIC DNA]</scope>
    <source>
        <strain evidence="9">DSM 19945</strain>
    </source>
</reference>
<feature type="compositionally biased region" description="Polar residues" evidence="6">
    <location>
        <begin position="339"/>
        <end position="359"/>
    </location>
</feature>
<dbReference type="NCBIfam" id="TIGR01727">
    <property type="entry name" value="oligo_HPY"/>
    <property type="match status" value="1"/>
</dbReference>
<dbReference type="GO" id="GO:0015833">
    <property type="term" value="P:peptide transport"/>
    <property type="evidence" value="ECO:0007669"/>
    <property type="project" value="InterPro"/>
</dbReference>
<keyword evidence="5 8" id="KW-0067">ATP-binding</keyword>
<dbReference type="Proteomes" id="UP000186221">
    <property type="component" value="Unassembled WGS sequence"/>
</dbReference>
<dbReference type="GO" id="GO:0005524">
    <property type="term" value="F:ATP binding"/>
    <property type="evidence" value="ECO:0007669"/>
    <property type="project" value="UniProtKB-KW"/>
</dbReference>
<evidence type="ECO:0000256" key="1">
    <source>
        <dbReference type="ARBA" id="ARBA00004417"/>
    </source>
</evidence>
<dbReference type="GO" id="GO:0016887">
    <property type="term" value="F:ATP hydrolysis activity"/>
    <property type="evidence" value="ECO:0007669"/>
    <property type="project" value="InterPro"/>
</dbReference>
<proteinExistence type="inferred from homology"/>
<dbReference type="EMBL" id="FTOG01000007">
    <property type="protein sequence ID" value="SIS94949.1"/>
    <property type="molecule type" value="Genomic_DNA"/>
</dbReference>
<dbReference type="InterPro" id="IPR050319">
    <property type="entry name" value="ABC_transp_ATP-bind"/>
</dbReference>
<feature type="domain" description="ABC transporter" evidence="7">
    <location>
        <begin position="12"/>
        <end position="262"/>
    </location>
</feature>
<evidence type="ECO:0000256" key="4">
    <source>
        <dbReference type="ARBA" id="ARBA00022741"/>
    </source>
</evidence>
<dbReference type="STRING" id="453582.SAMN05421580_107111"/>
<dbReference type="Pfam" id="PF00005">
    <property type="entry name" value="ABC_tran"/>
    <property type="match status" value="1"/>
</dbReference>
<evidence type="ECO:0000259" key="7">
    <source>
        <dbReference type="PROSITE" id="PS50893"/>
    </source>
</evidence>